<keyword evidence="1" id="KW-0812">Transmembrane</keyword>
<proteinExistence type="evidence at transcript level"/>
<keyword evidence="1" id="KW-0472">Membrane</keyword>
<organism evidence="2">
    <name type="scientific">Anopheles aquasalis</name>
    <name type="common">Malaria mosquito</name>
    <dbReference type="NCBI Taxonomy" id="42839"/>
    <lineage>
        <taxon>Eukaryota</taxon>
        <taxon>Metazoa</taxon>
        <taxon>Ecdysozoa</taxon>
        <taxon>Arthropoda</taxon>
        <taxon>Hexapoda</taxon>
        <taxon>Insecta</taxon>
        <taxon>Pterygota</taxon>
        <taxon>Neoptera</taxon>
        <taxon>Endopterygota</taxon>
        <taxon>Diptera</taxon>
        <taxon>Nematocera</taxon>
        <taxon>Culicoidea</taxon>
        <taxon>Culicidae</taxon>
        <taxon>Anophelinae</taxon>
        <taxon>Anopheles</taxon>
    </lineage>
</organism>
<dbReference type="EMBL" id="GAMD01002166">
    <property type="protein sequence ID" value="JAA99424.1"/>
    <property type="molecule type" value="mRNA"/>
</dbReference>
<keyword evidence="1" id="KW-1133">Transmembrane helix</keyword>
<name>T1DHT6_ANOAQ</name>
<reference evidence="2" key="1">
    <citation type="submission" date="2013-07" db="EMBL/GenBank/DDBJ databases">
        <title>Transcriptome sequencing and developmental regulation of gene expression in Anopheles aquasalis.</title>
        <authorList>
            <consortium name="Brazilian Malaria Network (MCT/CNPq/MS/SCTIE/DECIT/PRONEX 555648/2009-5) and Research Network on Bioactive Molecules from Arthropod Vectors (NAP-MOBIARVE"/>
            <consortium name="University of Sao Paulo)"/>
            <person name="Marinotti O."/>
            <person name="Ribeiro J.M.C."/>
            <person name="Costa-da-Silva A.L."/>
            <person name="Silva M.C.P."/>
            <person name="Lopes A.R."/>
            <person name="Barros M.S."/>
            <person name="Sa-Nunes A."/>
            <person name="Konjin B.B."/>
            <person name="Carvalho E."/>
            <person name="Suesdek L."/>
            <person name="Silva-Neto M.A.C."/>
            <person name="Capurro M.L."/>
        </authorList>
    </citation>
    <scope>NUCLEOTIDE SEQUENCE</scope>
    <source>
        <tissue evidence="2">Whole body</tissue>
    </source>
</reference>
<protein>
    <submittedName>
        <fullName evidence="2">Putative secreted protein</fullName>
    </submittedName>
</protein>
<sequence length="89" mass="10279">MTGIFFLVGTSCCVLLMTDIGCLENRKRKSNRKVTGVCSVFGIRLIETRVNGSRQSINKYLPDFRFREVLLHTHVKRDTLHSAKRHERS</sequence>
<feature type="transmembrane region" description="Helical" evidence="1">
    <location>
        <begin position="6"/>
        <end position="23"/>
    </location>
</feature>
<dbReference type="AlphaFoldDB" id="T1DHT6"/>
<evidence type="ECO:0000313" key="2">
    <source>
        <dbReference type="EMBL" id="JAA99424.1"/>
    </source>
</evidence>
<accession>T1DHT6</accession>
<evidence type="ECO:0000256" key="1">
    <source>
        <dbReference type="SAM" id="Phobius"/>
    </source>
</evidence>